<feature type="region of interest" description="Disordered" evidence="1">
    <location>
        <begin position="279"/>
        <end position="414"/>
    </location>
</feature>
<evidence type="ECO:0000259" key="2">
    <source>
        <dbReference type="SMART" id="SM00507"/>
    </source>
</evidence>
<keyword evidence="3" id="KW-0540">Nuclease</keyword>
<gene>
    <name evidence="3" type="ORF">MLIT_19510</name>
</gene>
<keyword evidence="3" id="KW-0255">Endonuclease</keyword>
<dbReference type="AlphaFoldDB" id="A0AAD1IJ40"/>
<keyword evidence="3" id="KW-0378">Hydrolase</keyword>
<dbReference type="CDD" id="cd00085">
    <property type="entry name" value="HNHc"/>
    <property type="match status" value="1"/>
</dbReference>
<proteinExistence type="predicted"/>
<evidence type="ECO:0000313" key="4">
    <source>
        <dbReference type="Proteomes" id="UP000466607"/>
    </source>
</evidence>
<name>A0AAD1IJ40_9MYCO</name>
<dbReference type="InterPro" id="IPR003615">
    <property type="entry name" value="HNH_nuc"/>
</dbReference>
<accession>A0AAD1IJ40</accession>
<protein>
    <submittedName>
        <fullName evidence="3">HNH endonuclease</fullName>
    </submittedName>
</protein>
<dbReference type="EMBL" id="AP022586">
    <property type="protein sequence ID" value="BBY16359.1"/>
    <property type="molecule type" value="Genomic_DNA"/>
</dbReference>
<feature type="domain" description="HNH nuclease" evidence="2">
    <location>
        <begin position="458"/>
        <end position="509"/>
    </location>
</feature>
<evidence type="ECO:0000256" key="1">
    <source>
        <dbReference type="SAM" id="MobiDB-lite"/>
    </source>
</evidence>
<dbReference type="InterPro" id="IPR003870">
    <property type="entry name" value="DUF222"/>
</dbReference>
<dbReference type="Pfam" id="PF02720">
    <property type="entry name" value="DUF222"/>
    <property type="match status" value="1"/>
</dbReference>
<dbReference type="RefSeq" id="WP_208324447.1">
    <property type="nucleotide sequence ID" value="NZ_SOQY01000008.1"/>
</dbReference>
<keyword evidence="4" id="KW-1185">Reference proteome</keyword>
<feature type="compositionally biased region" description="Acidic residues" evidence="1">
    <location>
        <begin position="315"/>
        <end position="329"/>
    </location>
</feature>
<feature type="compositionally biased region" description="Basic and acidic residues" evidence="1">
    <location>
        <begin position="332"/>
        <end position="351"/>
    </location>
</feature>
<dbReference type="SMART" id="SM00507">
    <property type="entry name" value="HNHc"/>
    <property type="match status" value="1"/>
</dbReference>
<dbReference type="GO" id="GO:0004519">
    <property type="term" value="F:endonuclease activity"/>
    <property type="evidence" value="ECO:0007669"/>
    <property type="project" value="UniProtKB-KW"/>
</dbReference>
<dbReference type="Proteomes" id="UP000466607">
    <property type="component" value="Chromosome"/>
</dbReference>
<reference evidence="3 4" key="1">
    <citation type="journal article" date="2019" name="Emerg. Microbes Infect.">
        <title>Comprehensive subspecies identification of 175 nontuberculous mycobacteria species based on 7547 genomic profiles.</title>
        <authorList>
            <person name="Matsumoto Y."/>
            <person name="Kinjo T."/>
            <person name="Motooka D."/>
            <person name="Nabeya D."/>
            <person name="Jung N."/>
            <person name="Uechi K."/>
            <person name="Horii T."/>
            <person name="Iida T."/>
            <person name="Fujita J."/>
            <person name="Nakamura S."/>
        </authorList>
    </citation>
    <scope>NUCLEOTIDE SEQUENCE [LARGE SCALE GENOMIC DNA]</scope>
    <source>
        <strain evidence="3 4">JCM 17423</strain>
    </source>
</reference>
<organism evidence="3 4">
    <name type="scientific">Mycolicibacterium litorale</name>
    <dbReference type="NCBI Taxonomy" id="758802"/>
    <lineage>
        <taxon>Bacteria</taxon>
        <taxon>Bacillati</taxon>
        <taxon>Actinomycetota</taxon>
        <taxon>Actinomycetes</taxon>
        <taxon>Mycobacteriales</taxon>
        <taxon>Mycobacteriaceae</taxon>
        <taxon>Mycolicibacterium</taxon>
    </lineage>
</organism>
<evidence type="ECO:0000313" key="3">
    <source>
        <dbReference type="EMBL" id="BBY16359.1"/>
    </source>
</evidence>
<sequence length="611" mass="66779">MFDGSLPKIADYSALSDAELVLASAGWGRVESAAAARKLAAMAEMFRRRTTLEDAAAREDWFIDPETSVLSELAAAHHITEGLAKSQTQRGVLLANRFPKVAALFERGLISDILVRAIVYRTYLITDPEAMAAVDAALAEQILCWGPKSQSKTEETIDALVEIHDPGALRRREPATHTRDLQFGNITDAPGMMTVYARMYSPDGVALEQHVEDMARTVCPDDPRTMKERRNDAFAALSAGEPLRCECDNPDCPASTPDRSTANVVIHLIATEEALAHARNRSAAADADEQPAVDPEPVEPNTAAREDEPPGQEPADSEPETLPESEPVEPDIAARESWRSDDEPAKLEPKASAECGAGEPGSTEREDESAGTAPEQDFSAKCRPVDVAADSDAREQDSTMTEPVPTPQPSPTPARAFVIGGGVLSPVVLPAFLDRATIRRLQHPGDAPPEPHYRPSIALQDFVRCRDLTCRFPGCDKPATLCDIDHTVPYPTGPTNASNLKCLCRKHHLLKTFWTGQTGWRDQQLADGTVIWTSPSGQTHITHPGSALLFPTLCTPTATARKGKTADATKNRGLMMPKRRRTRAQDRRYRIDTERRLNDDFVAERTKPPPF</sequence>